<evidence type="ECO:0000259" key="1">
    <source>
        <dbReference type="Pfam" id="PF06527"/>
    </source>
</evidence>
<reference evidence="2 3" key="1">
    <citation type="submission" date="2020-10" db="EMBL/GenBank/DDBJ databases">
        <title>Identification of Nocardia species via Next-generation sequencing and recognition of intraspecies genetic diversity.</title>
        <authorList>
            <person name="Li P."/>
            <person name="Li P."/>
            <person name="Lu B."/>
        </authorList>
    </citation>
    <scope>NUCLEOTIDE SEQUENCE [LARGE SCALE GENOMIC DNA]</scope>
    <source>
        <strain evidence="2 3">BJ06-0157</strain>
    </source>
</reference>
<feature type="domain" description="TniQ" evidence="1">
    <location>
        <begin position="2"/>
        <end position="92"/>
    </location>
</feature>
<organism evidence="2 3">
    <name type="scientific">Nocardia amamiensis</name>
    <dbReference type="NCBI Taxonomy" id="404578"/>
    <lineage>
        <taxon>Bacteria</taxon>
        <taxon>Bacillati</taxon>
        <taxon>Actinomycetota</taxon>
        <taxon>Actinomycetes</taxon>
        <taxon>Mycobacteriales</taxon>
        <taxon>Nocardiaceae</taxon>
        <taxon>Nocardia</taxon>
    </lineage>
</organism>
<keyword evidence="3" id="KW-1185">Reference proteome</keyword>
<sequence>MPRSLDPIPDESLPGYILRLAHRLDLTPARSVMLTMSSTDGLRHACRSSHETMVQLAPATHDQFTTMTQLESSEADALTLGSFAARYPIPPEPTNSKSYGSLFTHRTWWLLTGPT</sequence>
<name>A0ABS0D2J4_9NOCA</name>
<dbReference type="Pfam" id="PF06527">
    <property type="entry name" value="TniQ"/>
    <property type="match status" value="1"/>
</dbReference>
<dbReference type="InterPro" id="IPR009492">
    <property type="entry name" value="TniQ"/>
</dbReference>
<accession>A0ABS0D2J4</accession>
<gene>
    <name evidence="2" type="ORF">IU459_36965</name>
</gene>
<comment type="caution">
    <text evidence="2">The sequence shown here is derived from an EMBL/GenBank/DDBJ whole genome shotgun (WGS) entry which is preliminary data.</text>
</comment>
<evidence type="ECO:0000313" key="2">
    <source>
        <dbReference type="EMBL" id="MBF6303052.1"/>
    </source>
</evidence>
<dbReference type="EMBL" id="JADLQX010000123">
    <property type="protein sequence ID" value="MBF6303052.1"/>
    <property type="molecule type" value="Genomic_DNA"/>
</dbReference>
<protein>
    <submittedName>
        <fullName evidence="2">TniQ family protein</fullName>
    </submittedName>
</protein>
<proteinExistence type="predicted"/>
<dbReference type="Proteomes" id="UP000702209">
    <property type="component" value="Unassembled WGS sequence"/>
</dbReference>
<evidence type="ECO:0000313" key="3">
    <source>
        <dbReference type="Proteomes" id="UP000702209"/>
    </source>
</evidence>